<dbReference type="SMART" id="SM00504">
    <property type="entry name" value="Ubox"/>
    <property type="match status" value="1"/>
</dbReference>
<dbReference type="GO" id="GO:0045862">
    <property type="term" value="P:positive regulation of proteolysis"/>
    <property type="evidence" value="ECO:0007669"/>
    <property type="project" value="TreeGrafter"/>
</dbReference>
<dbReference type="PANTHER" id="PTHR46803">
    <property type="entry name" value="E3 UBIQUITIN-PROTEIN LIGASE CHIP"/>
    <property type="match status" value="1"/>
</dbReference>
<dbReference type="SUPFAM" id="SSF57850">
    <property type="entry name" value="RING/U-box"/>
    <property type="match status" value="1"/>
</dbReference>
<dbReference type="Proteomes" id="UP000182444">
    <property type="component" value="Chromosome 1F"/>
</dbReference>
<evidence type="ECO:0000313" key="11">
    <source>
        <dbReference type="Proteomes" id="UP000256601"/>
    </source>
</evidence>
<dbReference type="InterPro" id="IPR013083">
    <property type="entry name" value="Znf_RING/FYVE/PHD"/>
</dbReference>
<dbReference type="VEuPathDB" id="FungiDB:YALI0_F16753g"/>
<dbReference type="InterPro" id="IPR003613">
    <property type="entry name" value="Ubox_domain"/>
</dbReference>
<feature type="repeat" description="TPR" evidence="6">
    <location>
        <begin position="38"/>
        <end position="71"/>
    </location>
</feature>
<dbReference type="InterPro" id="IPR019734">
    <property type="entry name" value="TPR_rpt"/>
</dbReference>
<dbReference type="GO" id="GO:0071218">
    <property type="term" value="P:cellular response to misfolded protein"/>
    <property type="evidence" value="ECO:0007669"/>
    <property type="project" value="TreeGrafter"/>
</dbReference>
<reference evidence="8 10" key="1">
    <citation type="journal article" date="2016" name="PLoS ONE">
        <title>Sequence Assembly of Yarrowia lipolytica Strain W29/CLIB89 Shows Transposable Element Diversity.</title>
        <authorList>
            <person name="Magnan C."/>
            <person name="Yu J."/>
            <person name="Chang I."/>
            <person name="Jahn E."/>
            <person name="Kanomata Y."/>
            <person name="Wu J."/>
            <person name="Zeller M."/>
            <person name="Oakes M."/>
            <person name="Baldi P."/>
            <person name="Sandmeyer S."/>
        </authorList>
    </citation>
    <scope>NUCLEOTIDE SEQUENCE [LARGE SCALE GENOMIC DNA]</scope>
    <source>
        <strain evidence="8">CLIB89</strain>
        <strain evidence="10">CLIB89(W29)</strain>
    </source>
</reference>
<evidence type="ECO:0000256" key="1">
    <source>
        <dbReference type="ARBA" id="ARBA00000900"/>
    </source>
</evidence>
<organism evidence="8 10">
    <name type="scientific">Yarrowia lipolytica</name>
    <name type="common">Candida lipolytica</name>
    <dbReference type="NCBI Taxonomy" id="4952"/>
    <lineage>
        <taxon>Eukaryota</taxon>
        <taxon>Fungi</taxon>
        <taxon>Dikarya</taxon>
        <taxon>Ascomycota</taxon>
        <taxon>Saccharomycotina</taxon>
        <taxon>Dipodascomycetes</taxon>
        <taxon>Dipodascales</taxon>
        <taxon>Dipodascales incertae sedis</taxon>
        <taxon>Yarrowia</taxon>
    </lineage>
</organism>
<dbReference type="OrthoDB" id="629492at2759"/>
<sequence>MPTAEEFKTIGNDFYSNHDFEAAIMNYSQAIVKNPKNVIYYQNRAMAYSKLGKYEEMERDCSKALEILPNSVKALYYLGIALTALRRFRQGAEVLDKAYAESVKMSSALSPKISEQILLLKEQRHSHELESVRRQSDSLLTYMLELLEKDKQEQLNELKAQGLSGQALRSERQFVQEEFLDKEKQIISTFKASQKGSQNGNSAMEEIPDYLADPISFNLFMDPVVTPAGQTYERSWLLEHLKGGGKDPLTRKNLSPKDLYPNLAVKKAAEDFMKRNGKY</sequence>
<dbReference type="PANTHER" id="PTHR46803:SF2">
    <property type="entry name" value="E3 UBIQUITIN-PROTEIN LIGASE CHIP"/>
    <property type="match status" value="1"/>
</dbReference>
<dbReference type="EC" id="2.3.2.27" evidence="2"/>
<dbReference type="EMBL" id="CP017558">
    <property type="protein sequence ID" value="AOW07283.1"/>
    <property type="molecule type" value="Genomic_DNA"/>
</dbReference>
<protein>
    <recommendedName>
        <fullName evidence="2">RING-type E3 ubiquitin transferase</fullName>
        <ecNumber evidence="2">2.3.2.27</ecNumber>
    </recommendedName>
</protein>
<dbReference type="GO" id="GO:0005737">
    <property type="term" value="C:cytoplasm"/>
    <property type="evidence" value="ECO:0007669"/>
    <property type="project" value="TreeGrafter"/>
</dbReference>
<evidence type="ECO:0000313" key="10">
    <source>
        <dbReference type="Proteomes" id="UP000182444"/>
    </source>
</evidence>
<reference evidence="9 11" key="2">
    <citation type="submission" date="2018-07" db="EMBL/GenBank/DDBJ databases">
        <title>Draft Genome Assemblies for Five Robust Yarrowia lipolytica Strains Exhibiting High Lipid Production and Pentose Sugar Utilization and Sugar Alcohol Secretion from Undetoxified Lignocellulosic Biomass Hydrolysates.</title>
        <authorList>
            <consortium name="DOE Joint Genome Institute"/>
            <person name="Walker C."/>
            <person name="Ryu S."/>
            <person name="Na H."/>
            <person name="Zane M."/>
            <person name="LaButti K."/>
            <person name="Lipzen A."/>
            <person name="Haridas S."/>
            <person name="Barry K."/>
            <person name="Grigoriev I.V."/>
            <person name="Quarterman J."/>
            <person name="Slininger P."/>
            <person name="Dien B."/>
            <person name="Trinh C.T."/>
        </authorList>
    </citation>
    <scope>NUCLEOTIDE SEQUENCE [LARGE SCALE GENOMIC DNA]</scope>
    <source>
        <strain evidence="9 11">YB392</strain>
    </source>
</reference>
<keyword evidence="3" id="KW-0808">Transferase</keyword>
<evidence type="ECO:0000256" key="2">
    <source>
        <dbReference type="ARBA" id="ARBA00012483"/>
    </source>
</evidence>
<accession>A0A1D8NNU9</accession>
<dbReference type="PROSITE" id="PS50005">
    <property type="entry name" value="TPR"/>
    <property type="match status" value="2"/>
</dbReference>
<dbReference type="Gene3D" id="3.30.40.10">
    <property type="entry name" value="Zinc/RING finger domain, C3HC4 (zinc finger)"/>
    <property type="match status" value="1"/>
</dbReference>
<feature type="domain" description="U-box" evidence="7">
    <location>
        <begin position="206"/>
        <end position="279"/>
    </location>
</feature>
<dbReference type="Pfam" id="PF13414">
    <property type="entry name" value="TPR_11"/>
    <property type="match status" value="1"/>
</dbReference>
<dbReference type="EMBL" id="KZ859003">
    <property type="protein sequence ID" value="RDW25418.1"/>
    <property type="molecule type" value="Genomic_DNA"/>
</dbReference>
<feature type="repeat" description="TPR" evidence="6">
    <location>
        <begin position="4"/>
        <end position="37"/>
    </location>
</feature>
<evidence type="ECO:0000259" key="7">
    <source>
        <dbReference type="PROSITE" id="PS51698"/>
    </source>
</evidence>
<proteinExistence type="predicted"/>
<dbReference type="SMART" id="SM00028">
    <property type="entry name" value="TPR"/>
    <property type="match status" value="3"/>
</dbReference>
<dbReference type="AlphaFoldDB" id="A0A1D8NNU9"/>
<dbReference type="Proteomes" id="UP000256601">
    <property type="component" value="Unassembled WGS sequence"/>
</dbReference>
<dbReference type="KEGG" id="yli:2907990"/>
<dbReference type="GO" id="GO:0043161">
    <property type="term" value="P:proteasome-mediated ubiquitin-dependent protein catabolic process"/>
    <property type="evidence" value="ECO:0007669"/>
    <property type="project" value="TreeGrafter"/>
</dbReference>
<comment type="catalytic activity">
    <reaction evidence="1">
        <text>S-ubiquitinyl-[E2 ubiquitin-conjugating enzyme]-L-cysteine + [acceptor protein]-L-lysine = [E2 ubiquitin-conjugating enzyme]-L-cysteine + N(6)-ubiquitinyl-[acceptor protein]-L-lysine.</text>
        <dbReference type="EC" id="2.3.2.27"/>
    </reaction>
</comment>
<dbReference type="GO" id="GO:0000209">
    <property type="term" value="P:protein polyubiquitination"/>
    <property type="evidence" value="ECO:0007669"/>
    <property type="project" value="TreeGrafter"/>
</dbReference>
<gene>
    <name evidence="9" type="ORF">B0I71DRAFT_132656</name>
    <name evidence="8" type="ORF">YALI1_F22402g</name>
</gene>
<dbReference type="Gene3D" id="1.25.40.10">
    <property type="entry name" value="Tetratricopeptide repeat domain"/>
    <property type="match status" value="1"/>
</dbReference>
<dbReference type="GO" id="GO:0061630">
    <property type="term" value="F:ubiquitin protein ligase activity"/>
    <property type="evidence" value="ECO:0007669"/>
    <property type="project" value="UniProtKB-EC"/>
</dbReference>
<dbReference type="Pfam" id="PF04564">
    <property type="entry name" value="U-box"/>
    <property type="match status" value="1"/>
</dbReference>
<dbReference type="GO" id="GO:0006515">
    <property type="term" value="P:protein quality control for misfolded or incompletely synthesized proteins"/>
    <property type="evidence" value="ECO:0007669"/>
    <property type="project" value="TreeGrafter"/>
</dbReference>
<dbReference type="VEuPathDB" id="FungiDB:YALI1_F22402g"/>
<dbReference type="PROSITE" id="PS51698">
    <property type="entry name" value="U_BOX"/>
    <property type="match status" value="1"/>
</dbReference>
<evidence type="ECO:0000256" key="3">
    <source>
        <dbReference type="ARBA" id="ARBA00022679"/>
    </source>
</evidence>
<evidence type="ECO:0000256" key="5">
    <source>
        <dbReference type="ARBA" id="ARBA00022786"/>
    </source>
</evidence>
<evidence type="ECO:0000313" key="8">
    <source>
        <dbReference type="EMBL" id="AOW07283.1"/>
    </source>
</evidence>
<keyword evidence="4" id="KW-0677">Repeat</keyword>
<keyword evidence="5" id="KW-0833">Ubl conjugation pathway</keyword>
<evidence type="ECO:0000313" key="9">
    <source>
        <dbReference type="EMBL" id="RDW25418.1"/>
    </source>
</evidence>
<dbReference type="InterPro" id="IPR011990">
    <property type="entry name" value="TPR-like_helical_dom_sf"/>
</dbReference>
<name>A0A1D8NNU9_YARLL</name>
<keyword evidence="6" id="KW-0802">TPR repeat</keyword>
<dbReference type="eggNOG" id="KOG4642">
    <property type="taxonomic scope" value="Eukaryota"/>
</dbReference>
<dbReference type="SUPFAM" id="SSF48452">
    <property type="entry name" value="TPR-like"/>
    <property type="match status" value="1"/>
</dbReference>
<evidence type="ECO:0000256" key="4">
    <source>
        <dbReference type="ARBA" id="ARBA00022737"/>
    </source>
</evidence>
<dbReference type="GO" id="GO:0051087">
    <property type="term" value="F:protein-folding chaperone binding"/>
    <property type="evidence" value="ECO:0007669"/>
    <property type="project" value="TreeGrafter"/>
</dbReference>
<evidence type="ECO:0000256" key="6">
    <source>
        <dbReference type="PROSITE-ProRule" id="PRU00339"/>
    </source>
</evidence>